<organism evidence="1 2">
    <name type="scientific">Amblyomma americanum</name>
    <name type="common">Lone star tick</name>
    <dbReference type="NCBI Taxonomy" id="6943"/>
    <lineage>
        <taxon>Eukaryota</taxon>
        <taxon>Metazoa</taxon>
        <taxon>Ecdysozoa</taxon>
        <taxon>Arthropoda</taxon>
        <taxon>Chelicerata</taxon>
        <taxon>Arachnida</taxon>
        <taxon>Acari</taxon>
        <taxon>Parasitiformes</taxon>
        <taxon>Ixodida</taxon>
        <taxon>Ixodoidea</taxon>
        <taxon>Ixodidae</taxon>
        <taxon>Amblyomminae</taxon>
        <taxon>Amblyomma</taxon>
    </lineage>
</organism>
<dbReference type="AlphaFoldDB" id="A0AAQ4EU12"/>
<evidence type="ECO:0000313" key="1">
    <source>
        <dbReference type="EMBL" id="KAK8778294.1"/>
    </source>
</evidence>
<accession>A0AAQ4EU12</accession>
<proteinExistence type="predicted"/>
<sequence length="132" mass="15396">MPFTSTFGRNVRAVFSRRILLGIIVTSRDSCCYIWGGYLFFFAEADKKWVEVLEYSHPNNTCGVFSTWPLSEIKRNRNDAPVLEVSLSCELRVRESRGQVVITQECKDKFHNICHSQREVVIYRRICSVNRL</sequence>
<evidence type="ECO:0000313" key="2">
    <source>
        <dbReference type="Proteomes" id="UP001321473"/>
    </source>
</evidence>
<name>A0AAQ4EU12_AMBAM</name>
<gene>
    <name evidence="1" type="ORF">V5799_020365</name>
</gene>
<protein>
    <submittedName>
        <fullName evidence="1">Uncharacterized protein</fullName>
    </submittedName>
</protein>
<comment type="caution">
    <text evidence="1">The sequence shown here is derived from an EMBL/GenBank/DDBJ whole genome shotgun (WGS) entry which is preliminary data.</text>
</comment>
<dbReference type="EMBL" id="JARKHS020010893">
    <property type="protein sequence ID" value="KAK8778294.1"/>
    <property type="molecule type" value="Genomic_DNA"/>
</dbReference>
<keyword evidence="2" id="KW-1185">Reference proteome</keyword>
<reference evidence="1 2" key="1">
    <citation type="journal article" date="2023" name="Arcadia Sci">
        <title>De novo assembly of a long-read Amblyomma americanum tick genome.</title>
        <authorList>
            <person name="Chou S."/>
            <person name="Poskanzer K.E."/>
            <person name="Rollins M."/>
            <person name="Thuy-Boun P.S."/>
        </authorList>
    </citation>
    <scope>NUCLEOTIDE SEQUENCE [LARGE SCALE GENOMIC DNA]</scope>
    <source>
        <strain evidence="1">F_SG_1</strain>
        <tissue evidence="1">Salivary glands</tissue>
    </source>
</reference>
<dbReference type="Proteomes" id="UP001321473">
    <property type="component" value="Unassembled WGS sequence"/>
</dbReference>